<proteinExistence type="predicted"/>
<evidence type="ECO:0000313" key="1">
    <source>
        <dbReference type="EMBL" id="BDQ13831.1"/>
    </source>
</evidence>
<accession>A0A9C7CAB3</accession>
<name>A0A9C7CAB3_9VIRU</name>
<organism evidence="1">
    <name type="scientific">Diaporthe alternavirus 1</name>
    <dbReference type="NCBI Taxonomy" id="2973080"/>
    <lineage>
        <taxon>Viruses</taxon>
        <taxon>Riboviria</taxon>
        <taxon>Orthornavirae</taxon>
        <taxon>Duplornaviricota</taxon>
        <taxon>Chrymotiviricetes</taxon>
        <taxon>Ghabrivirales</taxon>
        <taxon>Gammatotivirineae</taxon>
        <taxon>Alternaviridae</taxon>
        <taxon>Alternavirus</taxon>
    </lineage>
</organism>
<reference evidence="1" key="1">
    <citation type="submission" date="2022-08" db="EMBL/GenBank/DDBJ databases">
        <title>A Novel Alternavirus, Diaporthe Alternavirus 1, Furnishes 5' Cap and 3' Poly (A:U) structures in its Double-stranded RNA genomes, Latently Infects in Diaporthe sp.</title>
        <authorList>
            <person name="Moriyama H."/>
            <person name="Wu C.F."/>
            <person name="Okada R."/>
        </authorList>
    </citation>
    <scope>NUCLEOTIDE SEQUENCE</scope>
    <source>
        <strain evidence="1">IbSTRPmp18001</strain>
    </source>
</reference>
<keyword evidence="1" id="KW-0167">Capsid protein</keyword>
<dbReference type="GO" id="GO:0019028">
    <property type="term" value="C:viral capsid"/>
    <property type="evidence" value="ECO:0007669"/>
    <property type="project" value="UniProtKB-KW"/>
</dbReference>
<sequence length="736" mass="79290">MKMATDDIPDDQKLLPGEGMPEIGMLSMEEVLAMLRAPAKLPEMSTEKAEVAKEDRIDELSLDGVNDERYGNGGTRVVRDSTAQQVQPADAANVTHVPVSAPRQVQPFNTEVKVLQNTAFSDKSQRDLANLVRGGGQDYRAEGDFSSMVLSILGHDNANAVEAPLMGLLTRIAQLEVLQRSGATAALAPNVAGWDVRTASLDAAASARKRYPGYAAFFIPHSMTAGAASALISILLPGGAGAYGWRFRPRDGADDPRHDYMPSASRWLYPGGNTRVLAVFERPPANLVYGGFSFTKANVDSLVGWARGIFGNMYYDQAVKSVVAASYVYVEPEVVAENLGENFAPVGATTVHQTNDLNGAAFGWDRGGPPPGIGLLSYPDVDTNKRPPGFDRALWDAARATQQAPPGGGDPLPAAFGTLRVYEDRSEVVCTWRGPAGVQMTGWAPLADCLVWLGDAANGVDGVFRTFADSWHAQVVSGYLGGRYDDAHRDDSDVELAGFRNSFGYSDTATMGLPRFSVAAIAPLVAGIHEIVAVPPADTTFTDDNWRAKTRHYVSKLHVAHVFTCAERHVWPDGLDTWPFDHRAVVASMPKKLQPLAYLVNAHRGQLAASNWQILEAVHRFKGTGKSTAYYSYDVRGEWRPDKYGVVHVNEATTAIAALDAAVRLTWNLNGTLDADGVARDAFSPVRDLNGLYAPLAFAPIARRNRRLGGVRLAAGVGMDALGKGANTTYDTVNAY</sequence>
<dbReference type="EMBL" id="LC722822">
    <property type="protein sequence ID" value="BDQ13831.1"/>
    <property type="molecule type" value="Genomic_RNA"/>
</dbReference>
<protein>
    <submittedName>
        <fullName evidence="1">Coat protein</fullName>
    </submittedName>
</protein>
<keyword evidence="1" id="KW-0946">Virion</keyword>